<dbReference type="AlphaFoldDB" id="A0A401FVI4"/>
<comment type="caution">
    <text evidence="1">The sequence shown here is derived from an EMBL/GenBank/DDBJ whole genome shotgun (WGS) entry which is preliminary data.</text>
</comment>
<proteinExistence type="predicted"/>
<reference evidence="2" key="2">
    <citation type="submission" date="2019-01" db="EMBL/GenBank/DDBJ databases">
        <title>Genome sequence of Desulfonema ishimotonii strain Tokyo 01.</title>
        <authorList>
            <person name="Fukui M."/>
        </authorList>
    </citation>
    <scope>NUCLEOTIDE SEQUENCE [LARGE SCALE GENOMIC DNA]</scope>
    <source>
        <strain evidence="2">Tokyo 01</strain>
    </source>
</reference>
<accession>A0A401FVI4</accession>
<sequence>MGILKLIDFVGNMPDLKNMFPGYNVGSNLDGAGDAFLRLTKQGVAIGTPHWIKGYLKSSARYKKFDSYLVYMPAFSPRSKSLGRTTINGIPVKLVFGMPQSKSKGLFNGGSIEGVGVFGLGVEMGKGTQRQLLRMDIGPKVEGHKIKGGEIDIAEEDHFHMHIYDWDGKRW</sequence>
<reference evidence="2" key="1">
    <citation type="submission" date="2017-11" db="EMBL/GenBank/DDBJ databases">
        <authorList>
            <person name="Watanabe M."/>
            <person name="Kojima H."/>
        </authorList>
    </citation>
    <scope>NUCLEOTIDE SEQUENCE [LARGE SCALE GENOMIC DNA]</scope>
    <source>
        <strain evidence="2">Tokyo 01</strain>
    </source>
</reference>
<evidence type="ECO:0000313" key="1">
    <source>
        <dbReference type="EMBL" id="GBC60971.1"/>
    </source>
</evidence>
<name>A0A401FVI4_9BACT</name>
<gene>
    <name evidence="1" type="ORF">DENIS_1931</name>
</gene>
<evidence type="ECO:0000313" key="2">
    <source>
        <dbReference type="Proteomes" id="UP000288096"/>
    </source>
</evidence>
<organism evidence="1 2">
    <name type="scientific">Desulfonema ishimotonii</name>
    <dbReference type="NCBI Taxonomy" id="45657"/>
    <lineage>
        <taxon>Bacteria</taxon>
        <taxon>Pseudomonadati</taxon>
        <taxon>Thermodesulfobacteriota</taxon>
        <taxon>Desulfobacteria</taxon>
        <taxon>Desulfobacterales</taxon>
        <taxon>Desulfococcaceae</taxon>
        <taxon>Desulfonema</taxon>
    </lineage>
</organism>
<protein>
    <submittedName>
        <fullName evidence="1">Uncharacterized protein</fullName>
    </submittedName>
</protein>
<dbReference type="Proteomes" id="UP000288096">
    <property type="component" value="Unassembled WGS sequence"/>
</dbReference>
<dbReference type="RefSeq" id="WP_124328317.1">
    <property type="nucleotide sequence ID" value="NZ_BEXT01000001.1"/>
</dbReference>
<keyword evidence="2" id="KW-1185">Reference proteome</keyword>
<dbReference type="EMBL" id="BEXT01000001">
    <property type="protein sequence ID" value="GBC60971.1"/>
    <property type="molecule type" value="Genomic_DNA"/>
</dbReference>